<dbReference type="GO" id="GO:0047739">
    <property type="term" value="F:cephalosporin-C deacetylase activity"/>
    <property type="evidence" value="ECO:0007669"/>
    <property type="project" value="UniProtKB-EC"/>
</dbReference>
<gene>
    <name evidence="2" type="ORF">J2S66_002315</name>
</gene>
<dbReference type="PANTHER" id="PTHR40111:SF1">
    <property type="entry name" value="CEPHALOSPORIN-C DEACETYLASE"/>
    <property type="match status" value="1"/>
</dbReference>
<evidence type="ECO:0000259" key="1">
    <source>
        <dbReference type="Pfam" id="PF05448"/>
    </source>
</evidence>
<keyword evidence="2" id="KW-0378">Hydrolase</keyword>
<dbReference type="Proteomes" id="UP001268819">
    <property type="component" value="Unassembled WGS sequence"/>
</dbReference>
<reference evidence="2 3" key="1">
    <citation type="submission" date="2023-07" db="EMBL/GenBank/DDBJ databases">
        <title>Sequencing the genomes of 1000 actinobacteria strains.</title>
        <authorList>
            <person name="Klenk H.-P."/>
        </authorList>
    </citation>
    <scope>NUCLEOTIDE SEQUENCE [LARGE SCALE GENOMIC DNA]</scope>
    <source>
        <strain evidence="2 3">DSM 43749</strain>
    </source>
</reference>
<dbReference type="SUPFAM" id="SSF53474">
    <property type="entry name" value="alpha/beta-Hydrolases"/>
    <property type="match status" value="1"/>
</dbReference>
<evidence type="ECO:0000313" key="2">
    <source>
        <dbReference type="EMBL" id="MDR6593931.1"/>
    </source>
</evidence>
<keyword evidence="3" id="KW-1185">Reference proteome</keyword>
<proteinExistence type="predicted"/>
<name>A0ABU1PU11_9PSEU</name>
<dbReference type="EC" id="3.1.1.41" evidence="2"/>
<dbReference type="InterPro" id="IPR008391">
    <property type="entry name" value="AXE1_dom"/>
</dbReference>
<dbReference type="EMBL" id="JAVDSG010000001">
    <property type="protein sequence ID" value="MDR6593931.1"/>
    <property type="molecule type" value="Genomic_DNA"/>
</dbReference>
<protein>
    <submittedName>
        <fullName evidence="2">Cephalosporin-C deacetylase</fullName>
        <ecNumber evidence="2">3.1.1.41</ecNumber>
    </submittedName>
</protein>
<accession>A0ABU1PU11</accession>
<sequence>MALLDLPDWERYAPEVREPAGFDVFWSGTLAEAAAHDPLVDVVPVATDLALVDTWDVTFTGFAGHPIRAWLTRPAGTAGRDLPAVVEYLGYGRGRGLPHERLVWPCAGYAHLLVDTRGQGGQYGNGGDTPDPVGSGPAAPGFLTRGVTDPRTAYLRRLLTDAARAVDAVAALPGVDGTRIAVAGNSQGGGLALAAAGLNPRAVALLVSAPLLCDIPRSIALTDAHPYGEITQFLSVHREAAERVLDSLAHFDGTHFARRTTAAAHFGVGLRDDVCPPAGAFAAYNVLGGADKGIEVYPFNGHEHGEALHSARQLAWLGTRFGDR</sequence>
<dbReference type="InterPro" id="IPR039069">
    <property type="entry name" value="CE7"/>
</dbReference>
<dbReference type="PANTHER" id="PTHR40111">
    <property type="entry name" value="CEPHALOSPORIN-C DEACETYLASE"/>
    <property type="match status" value="1"/>
</dbReference>
<dbReference type="InterPro" id="IPR029058">
    <property type="entry name" value="AB_hydrolase_fold"/>
</dbReference>
<organism evidence="2 3">
    <name type="scientific">Saccharothrix longispora</name>
    <dbReference type="NCBI Taxonomy" id="33920"/>
    <lineage>
        <taxon>Bacteria</taxon>
        <taxon>Bacillati</taxon>
        <taxon>Actinomycetota</taxon>
        <taxon>Actinomycetes</taxon>
        <taxon>Pseudonocardiales</taxon>
        <taxon>Pseudonocardiaceae</taxon>
        <taxon>Saccharothrix</taxon>
    </lineage>
</organism>
<dbReference type="Pfam" id="PF05448">
    <property type="entry name" value="AXE1"/>
    <property type="match status" value="1"/>
</dbReference>
<dbReference type="RefSeq" id="WP_310306911.1">
    <property type="nucleotide sequence ID" value="NZ_BAAAXB010000001.1"/>
</dbReference>
<evidence type="ECO:0000313" key="3">
    <source>
        <dbReference type="Proteomes" id="UP001268819"/>
    </source>
</evidence>
<comment type="caution">
    <text evidence="2">The sequence shown here is derived from an EMBL/GenBank/DDBJ whole genome shotgun (WGS) entry which is preliminary data.</text>
</comment>
<feature type="domain" description="Acetyl xylan esterase" evidence="1">
    <location>
        <begin position="1"/>
        <end position="317"/>
    </location>
</feature>
<dbReference type="Gene3D" id="3.40.50.1820">
    <property type="entry name" value="alpha/beta hydrolase"/>
    <property type="match status" value="1"/>
</dbReference>